<protein>
    <submittedName>
        <fullName evidence="1">Uncharacterized protein</fullName>
    </submittedName>
</protein>
<proteinExistence type="predicted"/>
<organism evidence="1 2">
    <name type="scientific">Diploptera punctata</name>
    <name type="common">Pacific beetle cockroach</name>
    <dbReference type="NCBI Taxonomy" id="6984"/>
    <lineage>
        <taxon>Eukaryota</taxon>
        <taxon>Metazoa</taxon>
        <taxon>Ecdysozoa</taxon>
        <taxon>Arthropoda</taxon>
        <taxon>Hexapoda</taxon>
        <taxon>Insecta</taxon>
        <taxon>Pterygota</taxon>
        <taxon>Neoptera</taxon>
        <taxon>Polyneoptera</taxon>
        <taxon>Dictyoptera</taxon>
        <taxon>Blattodea</taxon>
        <taxon>Blaberoidea</taxon>
        <taxon>Blaberidae</taxon>
        <taxon>Diplopterinae</taxon>
        <taxon>Diploptera</taxon>
    </lineage>
</organism>
<name>A0AAD8EBK6_DIPPU</name>
<keyword evidence="2" id="KW-1185">Reference proteome</keyword>
<accession>A0AAD8EBK6</accession>
<dbReference type="AlphaFoldDB" id="A0AAD8EBK6"/>
<reference evidence="1" key="1">
    <citation type="journal article" date="2023" name="IScience">
        <title>Live-bearing cockroach genome reveals convergent evolutionary mechanisms linked to viviparity in insects and beyond.</title>
        <authorList>
            <person name="Fouks B."/>
            <person name="Harrison M.C."/>
            <person name="Mikhailova A.A."/>
            <person name="Marchal E."/>
            <person name="English S."/>
            <person name="Carruthers M."/>
            <person name="Jennings E.C."/>
            <person name="Chiamaka E.L."/>
            <person name="Frigard R.A."/>
            <person name="Pippel M."/>
            <person name="Attardo G.M."/>
            <person name="Benoit J.B."/>
            <person name="Bornberg-Bauer E."/>
            <person name="Tobe S.S."/>
        </authorList>
    </citation>
    <scope>NUCLEOTIDE SEQUENCE</scope>
    <source>
        <strain evidence="1">Stay&amp;Tobe</strain>
    </source>
</reference>
<evidence type="ECO:0000313" key="1">
    <source>
        <dbReference type="EMBL" id="KAJ9584051.1"/>
    </source>
</evidence>
<dbReference type="EMBL" id="JASPKZ010007477">
    <property type="protein sequence ID" value="KAJ9584051.1"/>
    <property type="molecule type" value="Genomic_DNA"/>
</dbReference>
<evidence type="ECO:0000313" key="2">
    <source>
        <dbReference type="Proteomes" id="UP001233999"/>
    </source>
</evidence>
<feature type="non-terminal residue" evidence="1">
    <location>
        <position position="1"/>
    </location>
</feature>
<sequence length="212" mass="24238">LITRCGHCEIVCNEIYTSPRLQNSAHLPASKSTFKFLLECLSIPNLFPSAPKFEERAFKGFILCVTYFVPTHQPVQLGQFPQRLQLILVSFSNFSPFTHTVAGVVLVTPHRATGSSEYFIPFNKIFTSLGTYFFRFRLFINNWKNAKLTLYPWLVTHLKQQKVSPGVVHTVGCTICSWKICDEVVKLERGNSSCLAQLLPRLTNNYYKCTDY</sequence>
<gene>
    <name evidence="1" type="ORF">L9F63_021608</name>
</gene>
<reference evidence="1" key="2">
    <citation type="submission" date="2023-05" db="EMBL/GenBank/DDBJ databases">
        <authorList>
            <person name="Fouks B."/>
        </authorList>
    </citation>
    <scope>NUCLEOTIDE SEQUENCE</scope>
    <source>
        <strain evidence="1">Stay&amp;Tobe</strain>
        <tissue evidence="1">Testes</tissue>
    </source>
</reference>
<dbReference type="Proteomes" id="UP001233999">
    <property type="component" value="Unassembled WGS sequence"/>
</dbReference>
<comment type="caution">
    <text evidence="1">The sequence shown here is derived from an EMBL/GenBank/DDBJ whole genome shotgun (WGS) entry which is preliminary data.</text>
</comment>
<feature type="non-terminal residue" evidence="1">
    <location>
        <position position="212"/>
    </location>
</feature>